<dbReference type="GO" id="GO:0006310">
    <property type="term" value="P:DNA recombination"/>
    <property type="evidence" value="ECO:0007669"/>
    <property type="project" value="UniProtKB-KW"/>
</dbReference>
<evidence type="ECO:0000256" key="1">
    <source>
        <dbReference type="ARBA" id="ARBA00023172"/>
    </source>
</evidence>
<proteinExistence type="predicted"/>
<dbReference type="GO" id="GO:0003677">
    <property type="term" value="F:DNA binding"/>
    <property type="evidence" value="ECO:0007669"/>
    <property type="project" value="InterPro"/>
</dbReference>
<dbReference type="EMBL" id="AWWI01000063">
    <property type="protein sequence ID" value="PIL20409.1"/>
    <property type="molecule type" value="Genomic_DNA"/>
</dbReference>
<evidence type="ECO:0000259" key="3">
    <source>
        <dbReference type="PROSITE" id="PS51898"/>
    </source>
</evidence>
<dbReference type="SUPFAM" id="SSF56349">
    <property type="entry name" value="DNA breaking-rejoining enzymes"/>
    <property type="match status" value="1"/>
</dbReference>
<dbReference type="GO" id="GO:0015074">
    <property type="term" value="P:DNA integration"/>
    <property type="evidence" value="ECO:0007669"/>
    <property type="project" value="InterPro"/>
</dbReference>
<feature type="region of interest" description="Disordered" evidence="2">
    <location>
        <begin position="1"/>
        <end position="39"/>
    </location>
</feature>
<comment type="caution">
    <text evidence="4">The sequence shown here is derived from an EMBL/GenBank/DDBJ whole genome shotgun (WGS) entry which is preliminary data.</text>
</comment>
<reference evidence="4 5" key="1">
    <citation type="submission" date="2013-09" db="EMBL/GenBank/DDBJ databases">
        <title>Genome sequencing of Phaeobacter antarcticus sp. nov. SM1211.</title>
        <authorList>
            <person name="Zhang X.-Y."/>
            <person name="Liu C."/>
            <person name="Chen X.-L."/>
            <person name="Xie B.-B."/>
            <person name="Qin Q.-L."/>
            <person name="Rong J.-C."/>
            <person name="Zhang Y.-Z."/>
        </authorList>
    </citation>
    <scope>NUCLEOTIDE SEQUENCE [LARGE SCALE GENOMIC DNA]</scope>
    <source>
        <strain evidence="4 5">SM1211</strain>
    </source>
</reference>
<evidence type="ECO:0000313" key="5">
    <source>
        <dbReference type="Proteomes" id="UP000231259"/>
    </source>
</evidence>
<dbReference type="PROSITE" id="PS51898">
    <property type="entry name" value="TYR_RECOMBINASE"/>
    <property type="match status" value="1"/>
</dbReference>
<keyword evidence="1" id="KW-0233">DNA recombination</keyword>
<sequence>MPRQAKGPRLYRREQKGRPSVWEIRDTGGTRISTGTDSRDDAEKALAAYIDRKHRPSGPVAPADMSISMCLAIYAEEHAVHVAAPERIGYAIEALDAFWRDMPVSDIKGVTCRRYATHRAKSAGTVRRELGTLQASINHCHREGYLTAAPLVTLPPKTDPKERWLTRQEAAWMLRAARCLRVDGRHLADFILHGLYTGSRKATILAMHIDKPSITGGHVDTVNGVLYRRPQGKTETTKRQRPARLPARYLAHLRRQSANGRSYVVQDNKGRRVANIRKGWARAILLAMKMAAEKGIVLDLSDATPHVLKHTAITWALQRGASVWDAAGYFSTSVETIQRVYGHHSPDWQKSAVDAMDRR</sequence>
<gene>
    <name evidence="4" type="ORF">P775_09730</name>
</gene>
<dbReference type="InterPro" id="IPR011010">
    <property type="entry name" value="DNA_brk_join_enz"/>
</dbReference>
<keyword evidence="5" id="KW-1185">Reference proteome</keyword>
<dbReference type="Proteomes" id="UP000231259">
    <property type="component" value="Unassembled WGS sequence"/>
</dbReference>
<evidence type="ECO:0000313" key="4">
    <source>
        <dbReference type="EMBL" id="PIL20409.1"/>
    </source>
</evidence>
<name>A0A2G8RFU8_9RHOB</name>
<evidence type="ECO:0000256" key="2">
    <source>
        <dbReference type="SAM" id="MobiDB-lite"/>
    </source>
</evidence>
<dbReference type="InterPro" id="IPR002104">
    <property type="entry name" value="Integrase_catalytic"/>
</dbReference>
<dbReference type="Gene3D" id="1.10.443.10">
    <property type="entry name" value="Intergrase catalytic core"/>
    <property type="match status" value="1"/>
</dbReference>
<dbReference type="OrthoDB" id="9808346at2"/>
<feature type="domain" description="Tyr recombinase" evidence="3">
    <location>
        <begin position="160"/>
        <end position="354"/>
    </location>
</feature>
<organism evidence="4 5">
    <name type="scientific">Puniceibacterium antarcticum</name>
    <dbReference type="NCBI Taxonomy" id="1206336"/>
    <lineage>
        <taxon>Bacteria</taxon>
        <taxon>Pseudomonadati</taxon>
        <taxon>Pseudomonadota</taxon>
        <taxon>Alphaproteobacteria</taxon>
        <taxon>Rhodobacterales</taxon>
        <taxon>Paracoccaceae</taxon>
        <taxon>Puniceibacterium</taxon>
    </lineage>
</organism>
<accession>A0A2G8RFU8</accession>
<dbReference type="InterPro" id="IPR013762">
    <property type="entry name" value="Integrase-like_cat_sf"/>
</dbReference>
<protein>
    <recommendedName>
        <fullName evidence="3">Tyr recombinase domain-containing protein</fullName>
    </recommendedName>
</protein>
<feature type="compositionally biased region" description="Basic and acidic residues" evidence="2">
    <location>
        <begin position="11"/>
        <end position="28"/>
    </location>
</feature>
<dbReference type="AlphaFoldDB" id="A0A2G8RFU8"/>